<comment type="caution">
    <text evidence="5">The sequence shown here is derived from an EMBL/GenBank/DDBJ whole genome shotgun (WGS) entry which is preliminary data.</text>
</comment>
<organism evidence="5 6">
    <name type="scientific">Flavobacterium sufflavum</name>
    <dbReference type="NCBI Taxonomy" id="1921138"/>
    <lineage>
        <taxon>Bacteria</taxon>
        <taxon>Pseudomonadati</taxon>
        <taxon>Bacteroidota</taxon>
        <taxon>Flavobacteriia</taxon>
        <taxon>Flavobacteriales</taxon>
        <taxon>Flavobacteriaceae</taxon>
        <taxon>Flavobacterium</taxon>
    </lineage>
</organism>
<dbReference type="InterPro" id="IPR040198">
    <property type="entry name" value="Fido_containing"/>
</dbReference>
<evidence type="ECO:0000256" key="2">
    <source>
        <dbReference type="PIRSR" id="PIRSR640198-2"/>
    </source>
</evidence>
<dbReference type="InterPro" id="IPR003812">
    <property type="entry name" value="Fido"/>
</dbReference>
<keyword evidence="2" id="KW-0547">Nucleotide-binding</keyword>
<dbReference type="InterPro" id="IPR036597">
    <property type="entry name" value="Fido-like_dom_sf"/>
</dbReference>
<keyword evidence="6" id="KW-1185">Reference proteome</keyword>
<evidence type="ECO:0000256" key="1">
    <source>
        <dbReference type="PIRSR" id="PIRSR640198-1"/>
    </source>
</evidence>
<feature type="site" description="Important for autoinhibition of adenylyltransferase activity" evidence="3">
    <location>
        <position position="47"/>
    </location>
</feature>
<accession>A0A3S3SUS9</accession>
<evidence type="ECO:0000259" key="4">
    <source>
        <dbReference type="PROSITE" id="PS51459"/>
    </source>
</evidence>
<evidence type="ECO:0000313" key="5">
    <source>
        <dbReference type="EMBL" id="RVT75320.1"/>
    </source>
</evidence>
<protein>
    <submittedName>
        <fullName evidence="5">Fic family protein</fullName>
    </submittedName>
</protein>
<dbReference type="Proteomes" id="UP000285211">
    <property type="component" value="Unassembled WGS sequence"/>
</dbReference>
<sequence length="463" mass="54191">MKYKDIKDKIDTIKEKIVQQGKLNKEQLNKINHKFRLEWNFNSNSMEGNTLTIEETRSVMVGNLDVHQKPIKDVLEMKGHDEVISDILKIGKGELRLSEKRIKEIHSGIMHEEDPERKKKIGNWKPENNEIFNHKGEKYTFVDWELVPDRMHELLNKTNAAIDAISLGKKNAPHPIDVALQFHLEYLEIHPFYDGNGRTARILTNLILIALGYTPFWITKTERSIYYNFISDIQSYGGDKEAFYQYVSGLIERSEQLVLDVIEGKDIEEEDDVEKELELLKRQLKGTDDNVVPKSNEVVKELYTNSYRKLFVQLIEKTKKFDEMFVEKKFQSSAEGNQSWNKGIEYFDEFFENLYEKKSNSTGDFYGEEPKAKKIDDLRLSISYNGFKHDGLNTFGSYTNIWVLFQPFYYIINDTNSYNDNGGYLLKKLYSEPITEEEIKIIVNKLTKKLLEDIKIAIKNNNK</sequence>
<dbReference type="GO" id="GO:0005524">
    <property type="term" value="F:ATP binding"/>
    <property type="evidence" value="ECO:0007669"/>
    <property type="project" value="UniProtKB-KW"/>
</dbReference>
<reference evidence="5 6" key="1">
    <citation type="submission" date="2019-01" db="EMBL/GenBank/DDBJ databases">
        <authorList>
            <person name="Chen W.-M."/>
        </authorList>
    </citation>
    <scope>NUCLEOTIDE SEQUENCE [LARGE SCALE GENOMIC DNA]</scope>
    <source>
        <strain evidence="5 6">BBQ-12</strain>
    </source>
</reference>
<dbReference type="OrthoDB" id="9814400at2"/>
<gene>
    <name evidence="5" type="ORF">EOD40_11180</name>
</gene>
<evidence type="ECO:0000313" key="6">
    <source>
        <dbReference type="Proteomes" id="UP000285211"/>
    </source>
</evidence>
<dbReference type="PROSITE" id="PS51459">
    <property type="entry name" value="FIDO"/>
    <property type="match status" value="1"/>
</dbReference>
<evidence type="ECO:0000256" key="3">
    <source>
        <dbReference type="PIRSR" id="PIRSR640198-3"/>
    </source>
</evidence>
<feature type="binding site" evidence="2">
    <location>
        <begin position="226"/>
        <end position="227"/>
    </location>
    <ligand>
        <name>ATP</name>
        <dbReference type="ChEBI" id="CHEBI:30616"/>
    </ligand>
</feature>
<dbReference type="Gene3D" id="1.10.3290.10">
    <property type="entry name" value="Fido-like domain"/>
    <property type="match status" value="1"/>
</dbReference>
<dbReference type="RefSeq" id="WP_128195539.1">
    <property type="nucleotide sequence ID" value="NZ_SACJ01000006.1"/>
</dbReference>
<name>A0A3S3SUS9_9FLAO</name>
<proteinExistence type="predicted"/>
<dbReference type="EMBL" id="SACJ01000006">
    <property type="protein sequence ID" value="RVT75320.1"/>
    <property type="molecule type" value="Genomic_DNA"/>
</dbReference>
<feature type="binding site" evidence="2">
    <location>
        <begin position="194"/>
        <end position="201"/>
    </location>
    <ligand>
        <name>ATP</name>
        <dbReference type="ChEBI" id="CHEBI:30616"/>
    </ligand>
</feature>
<keyword evidence="2" id="KW-0067">ATP-binding</keyword>
<dbReference type="AlphaFoldDB" id="A0A3S3SUS9"/>
<dbReference type="Pfam" id="PF02661">
    <property type="entry name" value="Fic"/>
    <property type="match status" value="1"/>
</dbReference>
<feature type="domain" description="Fido" evidence="4">
    <location>
        <begin position="97"/>
        <end position="249"/>
    </location>
</feature>
<dbReference type="SUPFAM" id="SSF140931">
    <property type="entry name" value="Fic-like"/>
    <property type="match status" value="1"/>
</dbReference>
<feature type="active site" evidence="1">
    <location>
        <position position="190"/>
    </location>
</feature>
<dbReference type="PANTHER" id="PTHR13504">
    <property type="entry name" value="FIDO DOMAIN-CONTAINING PROTEIN DDB_G0283145"/>
    <property type="match status" value="1"/>
</dbReference>
<dbReference type="PANTHER" id="PTHR13504:SF38">
    <property type="entry name" value="FIDO DOMAIN-CONTAINING PROTEIN"/>
    <property type="match status" value="1"/>
</dbReference>